<dbReference type="EMBL" id="JBAWTH010000196">
    <property type="protein sequence ID" value="KAL2273179.1"/>
    <property type="molecule type" value="Genomic_DNA"/>
</dbReference>
<keyword evidence="10" id="KW-1185">Reference proteome</keyword>
<feature type="transmembrane region" description="Helical" evidence="7">
    <location>
        <begin position="87"/>
        <end position="110"/>
    </location>
</feature>
<name>A0ABR4DVE5_9PEZI</name>
<feature type="transmembrane region" description="Helical" evidence="7">
    <location>
        <begin position="166"/>
        <end position="189"/>
    </location>
</feature>
<dbReference type="InterPro" id="IPR049326">
    <property type="entry name" value="Rhodopsin_dom_fungi"/>
</dbReference>
<evidence type="ECO:0000256" key="2">
    <source>
        <dbReference type="ARBA" id="ARBA00022692"/>
    </source>
</evidence>
<feature type="transmembrane region" description="Helical" evidence="7">
    <location>
        <begin position="122"/>
        <end position="146"/>
    </location>
</feature>
<dbReference type="InterPro" id="IPR052337">
    <property type="entry name" value="SAT4-like"/>
</dbReference>
<organism evidence="9 10">
    <name type="scientific">Diaporthe vaccinii</name>
    <dbReference type="NCBI Taxonomy" id="105482"/>
    <lineage>
        <taxon>Eukaryota</taxon>
        <taxon>Fungi</taxon>
        <taxon>Dikarya</taxon>
        <taxon>Ascomycota</taxon>
        <taxon>Pezizomycotina</taxon>
        <taxon>Sordariomycetes</taxon>
        <taxon>Sordariomycetidae</taxon>
        <taxon>Diaporthales</taxon>
        <taxon>Diaporthaceae</taxon>
        <taxon>Diaporthe</taxon>
        <taxon>Diaporthe eres species complex</taxon>
    </lineage>
</organism>
<comment type="caution">
    <text evidence="9">The sequence shown here is derived from an EMBL/GenBank/DDBJ whole genome shotgun (WGS) entry which is preliminary data.</text>
</comment>
<evidence type="ECO:0000256" key="3">
    <source>
        <dbReference type="ARBA" id="ARBA00022989"/>
    </source>
</evidence>
<evidence type="ECO:0000313" key="10">
    <source>
        <dbReference type="Proteomes" id="UP001600888"/>
    </source>
</evidence>
<dbReference type="Pfam" id="PF20684">
    <property type="entry name" value="Fung_rhodopsin"/>
    <property type="match status" value="1"/>
</dbReference>
<evidence type="ECO:0000256" key="6">
    <source>
        <dbReference type="SAM" id="MobiDB-lite"/>
    </source>
</evidence>
<gene>
    <name evidence="9" type="ORF">FJTKL_04889</name>
</gene>
<feature type="region of interest" description="Disordered" evidence="6">
    <location>
        <begin position="310"/>
        <end position="384"/>
    </location>
</feature>
<evidence type="ECO:0000256" key="7">
    <source>
        <dbReference type="SAM" id="Phobius"/>
    </source>
</evidence>
<evidence type="ECO:0000259" key="8">
    <source>
        <dbReference type="Pfam" id="PF20684"/>
    </source>
</evidence>
<feature type="transmembrane region" description="Helical" evidence="7">
    <location>
        <begin position="42"/>
        <end position="67"/>
    </location>
</feature>
<evidence type="ECO:0000256" key="1">
    <source>
        <dbReference type="ARBA" id="ARBA00004141"/>
    </source>
</evidence>
<sequence length="393" mass="42449">MAETQGPTVTTVSVVFGVITILTISLRLFARIHITKSFGPDDALIIIAALLAWAFIVATILAVNHGLGSHMQDVMLRGTDNLISYSQIVWLSSIFYNACLGFVKTSVLALYARLGDRELRRLAYVIIGVVACQAGANVIVCIFQCSPVQAAYDLNITNKTCININAFYLANAAVNISTDFLTYTLPIKMVSKLQMPKRQKIGLGVMMSLGFFACLSSIIRITYIPQMLAADADATWVISGAMYWSAIETNVAILAASIPSFKALAKRYAPALLGSSNRGGSDYKLGGGHSAGASRSLSTNKLSRFHMMDKSRSGREVDIHASGDRSGHDDDDGTAKPSPLRVDIDARAARHGQGSPYNPEDNSSEEAIYLKRQPPPQGKIGVRTDIATFYEDA</sequence>
<dbReference type="Proteomes" id="UP001600888">
    <property type="component" value="Unassembled WGS sequence"/>
</dbReference>
<comment type="subcellular location">
    <subcellularLocation>
        <location evidence="1">Membrane</location>
        <topology evidence="1">Multi-pass membrane protein</topology>
    </subcellularLocation>
</comment>
<keyword evidence="2 7" id="KW-0812">Transmembrane</keyword>
<evidence type="ECO:0000256" key="5">
    <source>
        <dbReference type="ARBA" id="ARBA00038359"/>
    </source>
</evidence>
<feature type="transmembrane region" description="Helical" evidence="7">
    <location>
        <begin position="236"/>
        <end position="258"/>
    </location>
</feature>
<proteinExistence type="inferred from homology"/>
<feature type="transmembrane region" description="Helical" evidence="7">
    <location>
        <begin position="201"/>
        <end position="224"/>
    </location>
</feature>
<feature type="compositionally biased region" description="Basic and acidic residues" evidence="6">
    <location>
        <begin position="310"/>
        <end position="328"/>
    </location>
</feature>
<protein>
    <recommendedName>
        <fullName evidence="8">Rhodopsin domain-containing protein</fullName>
    </recommendedName>
</protein>
<keyword evidence="4 7" id="KW-0472">Membrane</keyword>
<comment type="similarity">
    <text evidence="5">Belongs to the SAT4 family.</text>
</comment>
<evidence type="ECO:0000313" key="9">
    <source>
        <dbReference type="EMBL" id="KAL2273179.1"/>
    </source>
</evidence>
<keyword evidence="3 7" id="KW-1133">Transmembrane helix</keyword>
<dbReference type="PANTHER" id="PTHR33048">
    <property type="entry name" value="PTH11-LIKE INTEGRAL MEMBRANE PROTEIN (AFU_ORTHOLOGUE AFUA_5G11245)"/>
    <property type="match status" value="1"/>
</dbReference>
<evidence type="ECO:0000256" key="4">
    <source>
        <dbReference type="ARBA" id="ARBA00023136"/>
    </source>
</evidence>
<feature type="domain" description="Rhodopsin" evidence="8">
    <location>
        <begin position="26"/>
        <end position="266"/>
    </location>
</feature>
<reference evidence="9 10" key="1">
    <citation type="submission" date="2024-03" db="EMBL/GenBank/DDBJ databases">
        <title>A high-quality draft genome sequence of Diaporthe vaccinii, a causative agent of upright dieback and viscid rot disease in cranberry plants.</title>
        <authorList>
            <person name="Sarrasin M."/>
            <person name="Lang B.F."/>
            <person name="Burger G."/>
        </authorList>
    </citation>
    <scope>NUCLEOTIDE SEQUENCE [LARGE SCALE GENOMIC DNA]</scope>
    <source>
        <strain evidence="9 10">IS7</strain>
    </source>
</reference>
<accession>A0ABR4DVE5</accession>
<feature type="transmembrane region" description="Helical" evidence="7">
    <location>
        <begin position="12"/>
        <end position="30"/>
    </location>
</feature>
<dbReference type="PANTHER" id="PTHR33048:SF114">
    <property type="entry name" value="MEMBRANE PROTEIN PTH11-LIKE, PUTATIVE (AFU_ORTHOLOGUE AFUA_7G06620)-RELATED"/>
    <property type="match status" value="1"/>
</dbReference>